<dbReference type="Proteomes" id="UP000015527">
    <property type="component" value="Unassembled WGS sequence"/>
</dbReference>
<protein>
    <submittedName>
        <fullName evidence="1">Uncharacterized protein</fullName>
    </submittedName>
</protein>
<proteinExistence type="predicted"/>
<comment type="caution">
    <text evidence="1">The sequence shown here is derived from an EMBL/GenBank/DDBJ whole genome shotgun (WGS) entry which is preliminary data.</text>
</comment>
<organism evidence="1 2">
    <name type="scientific">Novosphingobium lindaniclasticum LE124</name>
    <dbReference type="NCBI Taxonomy" id="1096930"/>
    <lineage>
        <taxon>Bacteria</taxon>
        <taxon>Pseudomonadati</taxon>
        <taxon>Pseudomonadota</taxon>
        <taxon>Alphaproteobacteria</taxon>
        <taxon>Sphingomonadales</taxon>
        <taxon>Sphingomonadaceae</taxon>
        <taxon>Novosphingobium</taxon>
    </lineage>
</organism>
<reference evidence="1 2" key="1">
    <citation type="journal article" date="2013" name="Genome Announc.">
        <title>Genome Sequence of Novosphingobium lindaniclasticum LE124T, Isolated from a Hexachlorocyclohexane Dumpsite.</title>
        <authorList>
            <person name="Saxena A."/>
            <person name="Nayyar N."/>
            <person name="Sangwan N."/>
            <person name="Kumari R."/>
            <person name="Khurana J.P."/>
            <person name="Lal R."/>
        </authorList>
    </citation>
    <scope>NUCLEOTIDE SEQUENCE [LARGE SCALE GENOMIC DNA]</scope>
    <source>
        <strain evidence="1 2">LE124</strain>
    </source>
</reference>
<keyword evidence="2" id="KW-1185">Reference proteome</keyword>
<gene>
    <name evidence="1" type="ORF">L284_14955</name>
</gene>
<evidence type="ECO:0000313" key="1">
    <source>
        <dbReference type="EMBL" id="EQB12922.1"/>
    </source>
</evidence>
<dbReference type="AlphaFoldDB" id="T0HIS8"/>
<dbReference type="EMBL" id="ATHL01000093">
    <property type="protein sequence ID" value="EQB12922.1"/>
    <property type="molecule type" value="Genomic_DNA"/>
</dbReference>
<evidence type="ECO:0000313" key="2">
    <source>
        <dbReference type="Proteomes" id="UP000015527"/>
    </source>
</evidence>
<accession>T0HIS8</accession>
<sequence>MRINWMDMQVAKFRCKIAMLLGRQMLIPEK</sequence>
<name>T0HIS8_9SPHN</name>